<keyword evidence="2" id="KW-1185">Reference proteome</keyword>
<organism evidence="1 2">
    <name type="scientific">Gigaspora margarita</name>
    <dbReference type="NCBI Taxonomy" id="4874"/>
    <lineage>
        <taxon>Eukaryota</taxon>
        <taxon>Fungi</taxon>
        <taxon>Fungi incertae sedis</taxon>
        <taxon>Mucoromycota</taxon>
        <taxon>Glomeromycotina</taxon>
        <taxon>Glomeromycetes</taxon>
        <taxon>Diversisporales</taxon>
        <taxon>Gigasporaceae</taxon>
        <taxon>Gigaspora</taxon>
    </lineage>
</organism>
<evidence type="ECO:0000313" key="2">
    <source>
        <dbReference type="Proteomes" id="UP000789901"/>
    </source>
</evidence>
<name>A0ABN7W1Z3_GIGMA</name>
<proteinExistence type="predicted"/>
<reference evidence="1 2" key="1">
    <citation type="submission" date="2021-06" db="EMBL/GenBank/DDBJ databases">
        <authorList>
            <person name="Kallberg Y."/>
            <person name="Tangrot J."/>
            <person name="Rosling A."/>
        </authorList>
    </citation>
    <scope>NUCLEOTIDE SEQUENCE [LARGE SCALE GENOMIC DNA]</scope>
    <source>
        <strain evidence="1 2">120-4 pot B 10/14</strain>
    </source>
</reference>
<dbReference type="EMBL" id="CAJVQB010027212">
    <property type="protein sequence ID" value="CAG8810144.1"/>
    <property type="molecule type" value="Genomic_DNA"/>
</dbReference>
<evidence type="ECO:0000313" key="1">
    <source>
        <dbReference type="EMBL" id="CAG8810144.1"/>
    </source>
</evidence>
<accession>A0ABN7W1Z3</accession>
<sequence length="69" mass="8212">SKVPPKLQQTRPIMDKMLDTSYNTEESFNSINIDFEERKDNFKQSSQKFVTRYETVIDKQALQKEKEPL</sequence>
<dbReference type="Proteomes" id="UP000789901">
    <property type="component" value="Unassembled WGS sequence"/>
</dbReference>
<protein>
    <submittedName>
        <fullName evidence="1">43231_t:CDS:1</fullName>
    </submittedName>
</protein>
<gene>
    <name evidence="1" type="ORF">GMARGA_LOCUS25039</name>
</gene>
<comment type="caution">
    <text evidence="1">The sequence shown here is derived from an EMBL/GenBank/DDBJ whole genome shotgun (WGS) entry which is preliminary data.</text>
</comment>
<feature type="non-terminal residue" evidence="1">
    <location>
        <position position="1"/>
    </location>
</feature>